<dbReference type="Proteomes" id="UP000789920">
    <property type="component" value="Unassembled WGS sequence"/>
</dbReference>
<keyword evidence="2" id="KW-1185">Reference proteome</keyword>
<feature type="non-terminal residue" evidence="1">
    <location>
        <position position="78"/>
    </location>
</feature>
<evidence type="ECO:0000313" key="2">
    <source>
        <dbReference type="Proteomes" id="UP000789920"/>
    </source>
</evidence>
<organism evidence="1 2">
    <name type="scientific">Racocetra persica</name>
    <dbReference type="NCBI Taxonomy" id="160502"/>
    <lineage>
        <taxon>Eukaryota</taxon>
        <taxon>Fungi</taxon>
        <taxon>Fungi incertae sedis</taxon>
        <taxon>Mucoromycota</taxon>
        <taxon>Glomeromycotina</taxon>
        <taxon>Glomeromycetes</taxon>
        <taxon>Diversisporales</taxon>
        <taxon>Gigasporaceae</taxon>
        <taxon>Racocetra</taxon>
    </lineage>
</organism>
<name>A0ACA9S4P4_9GLOM</name>
<sequence>MAKLSFNLLPLLLITLATVISAKEHQIMVGQGGIVFVPSNISVNVGDVVIFTWASSPHSVIQEDDFNSCIQSNTIPNP</sequence>
<gene>
    <name evidence="1" type="ORF">RPERSI_LOCUS26320</name>
</gene>
<dbReference type="EMBL" id="CAJVQC010089414">
    <property type="protein sequence ID" value="CAG8824748.1"/>
    <property type="molecule type" value="Genomic_DNA"/>
</dbReference>
<comment type="caution">
    <text evidence="1">The sequence shown here is derived from an EMBL/GenBank/DDBJ whole genome shotgun (WGS) entry which is preliminary data.</text>
</comment>
<reference evidence="1" key="1">
    <citation type="submission" date="2021-06" db="EMBL/GenBank/DDBJ databases">
        <authorList>
            <person name="Kallberg Y."/>
            <person name="Tangrot J."/>
            <person name="Rosling A."/>
        </authorList>
    </citation>
    <scope>NUCLEOTIDE SEQUENCE</scope>
    <source>
        <strain evidence="1">MA461A</strain>
    </source>
</reference>
<proteinExistence type="predicted"/>
<accession>A0ACA9S4P4</accession>
<evidence type="ECO:0000313" key="1">
    <source>
        <dbReference type="EMBL" id="CAG8824748.1"/>
    </source>
</evidence>
<protein>
    <submittedName>
        <fullName evidence="1">31598_t:CDS:1</fullName>
    </submittedName>
</protein>